<dbReference type="PANTHER" id="PTHR11440">
    <property type="entry name" value="LECITHIN-CHOLESTEROL ACYLTRANSFERASE-RELATED"/>
    <property type="match status" value="1"/>
</dbReference>
<dbReference type="STRING" id="7260.B4MZA7"/>
<dbReference type="InParanoid" id="B4MZA7"/>
<gene>
    <name evidence="2" type="primary">Dwil\GK18118</name>
    <name evidence="2" type="ORF">Dwil_GK18118</name>
</gene>
<dbReference type="SMR" id="B4MZA7"/>
<dbReference type="OMA" id="LHCLYGD"/>
<evidence type="ECO:0000256" key="1">
    <source>
        <dbReference type="SAM" id="SignalP"/>
    </source>
</evidence>
<reference evidence="3" key="2">
    <citation type="submission" date="2006-08" db="EMBL/GenBank/DDBJ databases">
        <authorList>
            <person name="Qian G."/>
            <person name="Yu M."/>
        </authorList>
    </citation>
    <scope>NUCLEOTIDE SEQUENCE</scope>
    <source>
        <strain evidence="3">TSC#14030-0811.24</strain>
    </source>
</reference>
<dbReference type="OrthoDB" id="190846at2759"/>
<dbReference type="Gene3D" id="3.40.50.1820">
    <property type="entry name" value="alpha/beta hydrolase"/>
    <property type="match status" value="2"/>
</dbReference>
<reference evidence="2" key="4">
    <citation type="journal article" date="2008" name="Bioinformatics">
        <title>Assembly reconciliation.</title>
        <authorList>
            <person name="Zimin A.V."/>
            <person name="Smith D.R."/>
            <person name="Sutton G."/>
            <person name="Yorke J.A."/>
        </authorList>
    </citation>
    <scope>NUCLEOTIDE SEQUENCE</scope>
    <source>
        <strain evidence="2">TSC#14030-0811.24</strain>
    </source>
</reference>
<keyword evidence="2" id="KW-0012">Acyltransferase</keyword>
<evidence type="ECO:0000313" key="3">
    <source>
        <dbReference type="EMBL" id="KRF98662.1"/>
    </source>
</evidence>
<dbReference type="Proteomes" id="UP000007798">
    <property type="component" value="Unassembled WGS sequence"/>
</dbReference>
<protein>
    <submittedName>
        <fullName evidence="2">Uncharacterized protein, isoform A</fullName>
    </submittedName>
    <submittedName>
        <fullName evidence="3">Uncharacterized protein, isoform B</fullName>
        <ecNumber evidence="2 3">2.3.1.-</ecNumber>
    </submittedName>
</protein>
<name>B4MZA7_DROWI</name>
<reference evidence="2" key="1">
    <citation type="submission" date="2006-08" db="EMBL/GenBank/DDBJ databases">
        <authorList>
            <person name="Remington K."/>
            <person name="Strausberg R."/>
            <person name="Sutton G."/>
            <person name="Walenz B."/>
            <person name="Johnson J."/>
            <person name="Utterback T."/>
            <person name="Venter J.C."/>
        </authorList>
    </citation>
    <scope>NUCLEOTIDE SEQUENCE</scope>
    <source>
        <strain evidence="2">TSC#14030-0811.24</strain>
    </source>
</reference>
<dbReference type="EMBL" id="CH963913">
    <property type="protein sequence ID" value="EDW77380.1"/>
    <property type="molecule type" value="Genomic_DNA"/>
</dbReference>
<proteinExistence type="predicted"/>
<organism evidence="2 4">
    <name type="scientific">Drosophila willistoni</name>
    <name type="common">Fruit fly</name>
    <dbReference type="NCBI Taxonomy" id="7260"/>
    <lineage>
        <taxon>Eukaryota</taxon>
        <taxon>Metazoa</taxon>
        <taxon>Ecdysozoa</taxon>
        <taxon>Arthropoda</taxon>
        <taxon>Hexapoda</taxon>
        <taxon>Insecta</taxon>
        <taxon>Pterygota</taxon>
        <taxon>Neoptera</taxon>
        <taxon>Endopterygota</taxon>
        <taxon>Diptera</taxon>
        <taxon>Brachycera</taxon>
        <taxon>Muscomorpha</taxon>
        <taxon>Ephydroidea</taxon>
        <taxon>Drosophilidae</taxon>
        <taxon>Drosophila</taxon>
        <taxon>Sophophora</taxon>
    </lineage>
</organism>
<dbReference type="SUPFAM" id="SSF53474">
    <property type="entry name" value="alpha/beta-Hydrolases"/>
    <property type="match status" value="1"/>
</dbReference>
<dbReference type="Pfam" id="PF02450">
    <property type="entry name" value="LCAT"/>
    <property type="match status" value="1"/>
</dbReference>
<dbReference type="EMBL" id="CH963913">
    <property type="protein sequence ID" value="KRF98662.1"/>
    <property type="molecule type" value="Genomic_DNA"/>
</dbReference>
<evidence type="ECO:0000313" key="4">
    <source>
        <dbReference type="Proteomes" id="UP000007798"/>
    </source>
</evidence>
<feature type="chain" id="PRO_5015087308" evidence="1">
    <location>
        <begin position="20"/>
        <end position="422"/>
    </location>
</feature>
<keyword evidence="4" id="KW-1185">Reference proteome</keyword>
<reference evidence="2 4" key="3">
    <citation type="journal article" date="2007" name="Nature">
        <title>Evolution of genes and genomes on the Drosophila phylogeny.</title>
        <authorList>
            <consortium name="Drosophila 12 Genomes Consortium"/>
            <person name="Clark A.G."/>
            <person name="Eisen M.B."/>
            <person name="Smith D.R."/>
            <person name="Bergman C.M."/>
            <person name="Oliver B."/>
            <person name="Markow T.A."/>
            <person name="Kaufman T.C."/>
            <person name="Kellis M."/>
            <person name="Gelbart W."/>
            <person name="Iyer V.N."/>
            <person name="Pollard D.A."/>
            <person name="Sackton T.B."/>
            <person name="Larracuente A.M."/>
            <person name="Singh N.D."/>
            <person name="Abad J.P."/>
            <person name="Abt D.N."/>
            <person name="Adryan B."/>
            <person name="Aguade M."/>
            <person name="Akashi H."/>
            <person name="Anderson W.W."/>
            <person name="Aquadro C.F."/>
            <person name="Ardell D.H."/>
            <person name="Arguello R."/>
            <person name="Artieri C.G."/>
            <person name="Barbash D.A."/>
            <person name="Barker D."/>
            <person name="Barsanti P."/>
            <person name="Batterham P."/>
            <person name="Batzoglou S."/>
            <person name="Begun D."/>
            <person name="Bhutkar A."/>
            <person name="Blanco E."/>
            <person name="Bosak S.A."/>
            <person name="Bradley R.K."/>
            <person name="Brand A.D."/>
            <person name="Brent M.R."/>
            <person name="Brooks A.N."/>
            <person name="Brown R.H."/>
            <person name="Butlin R.K."/>
            <person name="Caggese C."/>
            <person name="Calvi B.R."/>
            <person name="Bernardo de Carvalho A."/>
            <person name="Caspi A."/>
            <person name="Castrezana S."/>
            <person name="Celniker S.E."/>
            <person name="Chang J.L."/>
            <person name="Chapple C."/>
            <person name="Chatterji S."/>
            <person name="Chinwalla A."/>
            <person name="Civetta A."/>
            <person name="Clifton S.W."/>
            <person name="Comeron J.M."/>
            <person name="Costello J.C."/>
            <person name="Coyne J.A."/>
            <person name="Daub J."/>
            <person name="David R.G."/>
            <person name="Delcher A.L."/>
            <person name="Delehaunty K."/>
            <person name="Do C.B."/>
            <person name="Ebling H."/>
            <person name="Edwards K."/>
            <person name="Eickbush T."/>
            <person name="Evans J.D."/>
            <person name="Filipski A."/>
            <person name="Findeiss S."/>
            <person name="Freyhult E."/>
            <person name="Fulton L."/>
            <person name="Fulton R."/>
            <person name="Garcia A.C."/>
            <person name="Gardiner A."/>
            <person name="Garfield D.A."/>
            <person name="Garvin B.E."/>
            <person name="Gibson G."/>
            <person name="Gilbert D."/>
            <person name="Gnerre S."/>
            <person name="Godfrey J."/>
            <person name="Good R."/>
            <person name="Gotea V."/>
            <person name="Gravely B."/>
            <person name="Greenberg A.J."/>
            <person name="Griffiths-Jones S."/>
            <person name="Gross S."/>
            <person name="Guigo R."/>
            <person name="Gustafson E.A."/>
            <person name="Haerty W."/>
            <person name="Hahn M.W."/>
            <person name="Halligan D.L."/>
            <person name="Halpern A.L."/>
            <person name="Halter G.M."/>
            <person name="Han M.V."/>
            <person name="Heger A."/>
            <person name="Hillier L."/>
            <person name="Hinrichs A.S."/>
            <person name="Holmes I."/>
            <person name="Hoskins R.A."/>
            <person name="Hubisz M.J."/>
            <person name="Hultmark D."/>
            <person name="Huntley M.A."/>
            <person name="Jaffe D.B."/>
            <person name="Jagadeeshan S."/>
            <person name="Jeck W.R."/>
            <person name="Johnson J."/>
            <person name="Jones C.D."/>
            <person name="Jordan W.C."/>
            <person name="Karpen G.H."/>
            <person name="Kataoka E."/>
            <person name="Keightley P.D."/>
            <person name="Kheradpour P."/>
            <person name="Kirkness E.F."/>
            <person name="Koerich L.B."/>
            <person name="Kristiansen K."/>
            <person name="Kudrna D."/>
            <person name="Kulathinal R.J."/>
            <person name="Kumar S."/>
            <person name="Kwok R."/>
            <person name="Lander E."/>
            <person name="Langley C.H."/>
            <person name="Lapoint R."/>
            <person name="Lazzaro B.P."/>
            <person name="Lee S.J."/>
            <person name="Levesque L."/>
            <person name="Li R."/>
            <person name="Lin C.F."/>
            <person name="Lin M.F."/>
            <person name="Lindblad-Toh K."/>
            <person name="Llopart A."/>
            <person name="Long M."/>
            <person name="Low L."/>
            <person name="Lozovsky E."/>
            <person name="Lu J."/>
            <person name="Luo M."/>
            <person name="Machado C.A."/>
            <person name="Makalowski W."/>
            <person name="Marzo M."/>
            <person name="Matsuda M."/>
            <person name="Matzkin L."/>
            <person name="McAllister B."/>
            <person name="McBride C.S."/>
            <person name="McKernan B."/>
            <person name="McKernan K."/>
            <person name="Mendez-Lago M."/>
            <person name="Minx P."/>
            <person name="Mollenhauer M.U."/>
            <person name="Montooth K."/>
            <person name="Mount S.M."/>
            <person name="Mu X."/>
            <person name="Myers E."/>
            <person name="Negre B."/>
            <person name="Newfeld S."/>
            <person name="Nielsen R."/>
            <person name="Noor M.A."/>
            <person name="O'Grady P."/>
            <person name="Pachter L."/>
            <person name="Papaceit M."/>
            <person name="Parisi M.J."/>
            <person name="Parisi M."/>
            <person name="Parts L."/>
            <person name="Pedersen J.S."/>
            <person name="Pesole G."/>
            <person name="Phillippy A.M."/>
            <person name="Ponting C.P."/>
            <person name="Pop M."/>
            <person name="Porcelli D."/>
            <person name="Powell J.R."/>
            <person name="Prohaska S."/>
            <person name="Pruitt K."/>
            <person name="Puig M."/>
            <person name="Quesneville H."/>
            <person name="Ram K.R."/>
            <person name="Rand D."/>
            <person name="Rasmussen M.D."/>
            <person name="Reed L.K."/>
            <person name="Reenan R."/>
            <person name="Reily A."/>
            <person name="Remington K.A."/>
            <person name="Rieger T.T."/>
            <person name="Ritchie M.G."/>
            <person name="Robin C."/>
            <person name="Rogers Y.H."/>
            <person name="Rohde C."/>
            <person name="Rozas J."/>
            <person name="Rubenfield M.J."/>
            <person name="Ruiz A."/>
            <person name="Russo S."/>
            <person name="Salzberg S.L."/>
            <person name="Sanchez-Gracia A."/>
            <person name="Saranga D.J."/>
            <person name="Sato H."/>
            <person name="Schaeffer S.W."/>
            <person name="Schatz M.C."/>
            <person name="Schlenke T."/>
            <person name="Schwartz R."/>
            <person name="Segarra C."/>
            <person name="Singh R.S."/>
            <person name="Sirot L."/>
            <person name="Sirota M."/>
            <person name="Sisneros N.B."/>
            <person name="Smith C.D."/>
            <person name="Smith T.F."/>
            <person name="Spieth J."/>
            <person name="Stage D.E."/>
            <person name="Stark A."/>
            <person name="Stephan W."/>
            <person name="Strausberg R.L."/>
            <person name="Strempel S."/>
            <person name="Sturgill D."/>
            <person name="Sutton G."/>
            <person name="Sutton G.G."/>
            <person name="Tao W."/>
            <person name="Teichmann S."/>
            <person name="Tobari Y.N."/>
            <person name="Tomimura Y."/>
            <person name="Tsolas J.M."/>
            <person name="Valente V.L."/>
            <person name="Venter E."/>
            <person name="Venter J.C."/>
            <person name="Vicario S."/>
            <person name="Vieira F.G."/>
            <person name="Vilella A.J."/>
            <person name="Villasante A."/>
            <person name="Walenz B."/>
            <person name="Wang J."/>
            <person name="Wasserman M."/>
            <person name="Watts T."/>
            <person name="Wilson D."/>
            <person name="Wilson R.K."/>
            <person name="Wing R.A."/>
            <person name="Wolfner M.F."/>
            <person name="Wong A."/>
            <person name="Wong G.K."/>
            <person name="Wu C.I."/>
            <person name="Wu G."/>
            <person name="Yamamoto D."/>
            <person name="Yang H.P."/>
            <person name="Yang S.P."/>
            <person name="Yorke J.A."/>
            <person name="Yoshida K."/>
            <person name="Zdobnov E."/>
            <person name="Zhang P."/>
            <person name="Zhang Y."/>
            <person name="Zimin A.V."/>
            <person name="Baldwin J."/>
            <person name="Abdouelleil A."/>
            <person name="Abdulkadir J."/>
            <person name="Abebe A."/>
            <person name="Abera B."/>
            <person name="Abreu J."/>
            <person name="Acer S.C."/>
            <person name="Aftuck L."/>
            <person name="Alexander A."/>
            <person name="An P."/>
            <person name="Anderson E."/>
            <person name="Anderson S."/>
            <person name="Arachi H."/>
            <person name="Azer M."/>
            <person name="Bachantsang P."/>
            <person name="Barry A."/>
            <person name="Bayul T."/>
            <person name="Berlin A."/>
            <person name="Bessette D."/>
            <person name="Bloom T."/>
            <person name="Blye J."/>
            <person name="Boguslavskiy L."/>
            <person name="Bonnet C."/>
            <person name="Boukhgalter B."/>
            <person name="Bourzgui I."/>
            <person name="Brown A."/>
            <person name="Cahill P."/>
            <person name="Channer S."/>
            <person name="Cheshatsang Y."/>
            <person name="Chuda L."/>
            <person name="Citroen M."/>
            <person name="Collymore A."/>
            <person name="Cooke P."/>
            <person name="Costello M."/>
            <person name="D'Aco K."/>
            <person name="Daza R."/>
            <person name="De Haan G."/>
            <person name="DeGray S."/>
            <person name="DeMaso C."/>
            <person name="Dhargay N."/>
            <person name="Dooley K."/>
            <person name="Dooley E."/>
            <person name="Doricent M."/>
            <person name="Dorje P."/>
            <person name="Dorjee K."/>
            <person name="Dupes A."/>
            <person name="Elong R."/>
            <person name="Falk J."/>
            <person name="Farina A."/>
            <person name="Faro S."/>
            <person name="Ferguson D."/>
            <person name="Fisher S."/>
            <person name="Foley C.D."/>
            <person name="Franke A."/>
            <person name="Friedrich D."/>
            <person name="Gadbois L."/>
            <person name="Gearin G."/>
            <person name="Gearin C.R."/>
            <person name="Giannoukos G."/>
            <person name="Goode T."/>
            <person name="Graham J."/>
            <person name="Grandbois E."/>
            <person name="Grewal S."/>
            <person name="Gyaltsen K."/>
            <person name="Hafez N."/>
            <person name="Hagos B."/>
            <person name="Hall J."/>
            <person name="Henson C."/>
            <person name="Hollinger A."/>
            <person name="Honan T."/>
            <person name="Huard M.D."/>
            <person name="Hughes L."/>
            <person name="Hurhula B."/>
            <person name="Husby M.E."/>
            <person name="Kamat A."/>
            <person name="Kanga B."/>
            <person name="Kashin S."/>
            <person name="Khazanovich D."/>
            <person name="Kisner P."/>
            <person name="Lance K."/>
            <person name="Lara M."/>
            <person name="Lee W."/>
            <person name="Lennon N."/>
            <person name="Letendre F."/>
            <person name="LeVine R."/>
            <person name="Lipovsky A."/>
            <person name="Liu X."/>
            <person name="Liu J."/>
            <person name="Liu S."/>
            <person name="Lokyitsang T."/>
            <person name="Lokyitsang Y."/>
            <person name="Lubonja R."/>
            <person name="Lui A."/>
            <person name="MacDonald P."/>
            <person name="Magnisalis V."/>
            <person name="Maru K."/>
            <person name="Matthews C."/>
            <person name="McCusker W."/>
            <person name="McDonough S."/>
            <person name="Mehta T."/>
            <person name="Meldrim J."/>
            <person name="Meneus L."/>
            <person name="Mihai O."/>
            <person name="Mihalev A."/>
            <person name="Mihova T."/>
            <person name="Mittelman R."/>
            <person name="Mlenga V."/>
            <person name="Montmayeur A."/>
            <person name="Mulrain L."/>
            <person name="Navidi A."/>
            <person name="Naylor J."/>
            <person name="Negash T."/>
            <person name="Nguyen T."/>
            <person name="Nguyen N."/>
            <person name="Nicol R."/>
            <person name="Norbu C."/>
            <person name="Norbu N."/>
            <person name="Novod N."/>
            <person name="O'Neill B."/>
            <person name="Osman S."/>
            <person name="Markiewicz E."/>
            <person name="Oyono O.L."/>
            <person name="Patti C."/>
            <person name="Phunkhang P."/>
            <person name="Pierre F."/>
            <person name="Priest M."/>
            <person name="Raghuraman S."/>
            <person name="Rege F."/>
            <person name="Reyes R."/>
            <person name="Rise C."/>
            <person name="Rogov P."/>
            <person name="Ross K."/>
            <person name="Ryan E."/>
            <person name="Settipalli S."/>
            <person name="Shea T."/>
            <person name="Sherpa N."/>
            <person name="Shi L."/>
            <person name="Shih D."/>
            <person name="Sparrow T."/>
            <person name="Spaulding J."/>
            <person name="Stalker J."/>
            <person name="Stange-Thomann N."/>
            <person name="Stavropoulos S."/>
            <person name="Stone C."/>
            <person name="Strader C."/>
            <person name="Tesfaye S."/>
            <person name="Thomson T."/>
            <person name="Thoulutsang Y."/>
            <person name="Thoulutsang D."/>
            <person name="Topham K."/>
            <person name="Topping I."/>
            <person name="Tsamla T."/>
            <person name="Vassiliev H."/>
            <person name="Vo A."/>
            <person name="Wangchuk T."/>
            <person name="Wangdi T."/>
            <person name="Weiand M."/>
            <person name="Wilkinson J."/>
            <person name="Wilson A."/>
            <person name="Yadav S."/>
            <person name="Young G."/>
            <person name="Yu Q."/>
            <person name="Zembek L."/>
            <person name="Zhong D."/>
            <person name="Zimmer A."/>
            <person name="Zwirko Z."/>
            <person name="Jaffe D.B."/>
            <person name="Alvarez P."/>
            <person name="Brockman W."/>
            <person name="Butler J."/>
            <person name="Chin C."/>
            <person name="Gnerre S."/>
            <person name="Grabherr M."/>
            <person name="Kleber M."/>
            <person name="Mauceli E."/>
            <person name="MacCallum I."/>
        </authorList>
    </citation>
    <scope>NUCLEOTIDE SEQUENCE [LARGE SCALE GENOMIC DNA]</scope>
    <source>
        <strain evidence="2">TSC#14030-0811.24</strain>
        <strain evidence="4">Tucson 14030-0811.24</strain>
    </source>
</reference>
<sequence>MRLQTGLLVIFLCVNFSQAFWPWPFTKTHKHKHDPPPPPPPEPKISPVIFVPGDGGCQIDARLNKNDTPHYICEKTHDWYTLWLDIEELVIPMVYCWIDNVKLYYDKATRTTHNTPGVETRVPGWGNPEVVENIAPSKSSAGVYFSAIANLLIELGYERKKNILGAPYDFRKAPNENKQFFIDLKELVEDAYERNNQSAVTFITHSMGSPMTLIFLQEQSADWKSKYIRRQISLAGAWAGSMKAVKVFAMGDDLDSIALIASILKQEQITHPSSAWLLPSPLFWKPSEVLASTPSRNYTMSQMKEFFQDLDYMTGWEMRKDTLRYSENFSPPEVELHCLYGDGIPTVESLQYKKDDIANTTPNLVMGIGDGTVNQRSLRACQHWSGYSSSEINTLALQGVDHMKILTNSDALRYIRTVMKQP</sequence>
<dbReference type="eggNOG" id="KOG2369">
    <property type="taxonomic scope" value="Eukaryota"/>
</dbReference>
<dbReference type="GO" id="GO:0006629">
    <property type="term" value="P:lipid metabolic process"/>
    <property type="evidence" value="ECO:0007669"/>
    <property type="project" value="InterPro"/>
</dbReference>
<dbReference type="InterPro" id="IPR003386">
    <property type="entry name" value="LACT/PDAT_acylTrfase"/>
</dbReference>
<evidence type="ECO:0000313" key="2">
    <source>
        <dbReference type="EMBL" id="EDW77380.1"/>
    </source>
</evidence>
<dbReference type="InterPro" id="IPR029058">
    <property type="entry name" value="AB_hydrolase_fold"/>
</dbReference>
<feature type="signal peptide" evidence="1">
    <location>
        <begin position="1"/>
        <end position="19"/>
    </location>
</feature>
<keyword evidence="2" id="KW-0808">Transferase</keyword>
<reference evidence="2" key="5">
    <citation type="submission" date="2008-06" db="EMBL/GenBank/DDBJ databases">
        <authorList>
            <consortium name="FlyBase"/>
        </authorList>
    </citation>
    <scope>NUCLEOTIDE SEQUENCE</scope>
    <source>
        <strain evidence="2">TSC#14030-0811.24</strain>
    </source>
</reference>
<dbReference type="EC" id="2.3.1.-" evidence="2 3"/>
<dbReference type="FunCoup" id="B4MZA7">
    <property type="interactions" value="217"/>
</dbReference>
<accession>B4MZA7</accession>
<dbReference type="GO" id="GO:0008374">
    <property type="term" value="F:O-acyltransferase activity"/>
    <property type="evidence" value="ECO:0007669"/>
    <property type="project" value="InterPro"/>
</dbReference>
<dbReference type="KEGG" id="dwi:6643595"/>
<keyword evidence="1" id="KW-0732">Signal</keyword>
<dbReference type="HOGENOM" id="CLU_037070_2_1_1"/>
<dbReference type="AlphaFoldDB" id="B4MZA7"/>